<dbReference type="PROSITE" id="PS00626">
    <property type="entry name" value="RCC1_2"/>
    <property type="match status" value="2"/>
</dbReference>
<dbReference type="Proteomes" id="UP000689195">
    <property type="component" value="Unassembled WGS sequence"/>
</dbReference>
<dbReference type="InterPro" id="IPR000408">
    <property type="entry name" value="Reg_chr_condens"/>
</dbReference>
<feature type="repeat" description="RCC1" evidence="2">
    <location>
        <begin position="350"/>
        <end position="401"/>
    </location>
</feature>
<dbReference type="OrthoDB" id="10256179at2759"/>
<keyword evidence="1" id="KW-0677">Repeat</keyword>
<accession>A0A8S1TG65</accession>
<gene>
    <name evidence="4" type="ORF">PPENT_87.1.T0200144</name>
</gene>
<dbReference type="InterPro" id="IPR058923">
    <property type="entry name" value="RCC1-like_dom"/>
</dbReference>
<feature type="domain" description="RCC1-like" evidence="3">
    <location>
        <begin position="319"/>
        <end position="648"/>
    </location>
</feature>
<evidence type="ECO:0000313" key="5">
    <source>
        <dbReference type="Proteomes" id="UP000689195"/>
    </source>
</evidence>
<dbReference type="Pfam" id="PF00415">
    <property type="entry name" value="RCC1"/>
    <property type="match status" value="1"/>
</dbReference>
<sequence>MNCLTHSVLFKSLWTRPIYRAGNLYTWGVHSLGCGINQDSQRDQLRPRRIDAFNGNVAKVYPSEYFTAVITDNGDLYTFGHNQYGQLGLGNTEEHQTPQLVKFFRDKGLKVTDVALGSNHAIALASDGNVYTWGNANTSFLDQLQGKVSGLGDNYQNNVVTPQAVQKLAGTPKGKFVSAGINHSIVVNENNQVYVWGAGKRGELGNGCSLNFKYPELNPIFEQLSKSGYTIQKIKSCFAGTLALLNEGIVVGWGRSYYGSLGVRQQEYVVTDLENYAPTPVNLKYFQPNEKVIDFDLGYNLSLFLTDQNRIYLSGYDESYVPRPIDLPKDEKILNVLFKSLWTRPIYRAGNLYTWGVHSLGCGINQDSQRDQLRPRRIDAFNGNVAKVYPSEYFTAVITDNGDLYTFGHNQYGQLGLGNTEEHQTPQLVKFFRDKGLKVTDVALGSNHAIALASDGNVYTWGNANTSFLDQLQGKVSGLGDNYQNNVVTPQAVQKLAGTPKGKFVSAGINHSIVVNENNQVYVWGAGKRGELGNGCSLNFKYPELNPIFEQLSKSGYTIQKIKSCFAGTLALLNEGIVVGWGRSYYGSLGVRQQEYVVTDLENYAPTPVNLKYFQPNEKVIDFDLGYNLSLFLTDQNRIYLSGYDESYVPRPIDLPKDEKILKFSASNNCYAILTDKNFYTSNEYVIPQQKRNLGFLFKSQPKELFNNGNIEQFGGGYRVRYAIVNN</sequence>
<dbReference type="AlphaFoldDB" id="A0A8S1TG65"/>
<dbReference type="PANTHER" id="PTHR22870:SF408">
    <property type="entry name" value="OS09G0560450 PROTEIN"/>
    <property type="match status" value="1"/>
</dbReference>
<protein>
    <recommendedName>
        <fullName evidence="3">RCC1-like domain-containing protein</fullName>
    </recommendedName>
</protein>
<evidence type="ECO:0000256" key="2">
    <source>
        <dbReference type="PROSITE-ProRule" id="PRU00235"/>
    </source>
</evidence>
<feature type="repeat" description="RCC1" evidence="2">
    <location>
        <begin position="519"/>
        <end position="575"/>
    </location>
</feature>
<feature type="repeat" description="RCC1" evidence="2">
    <location>
        <begin position="22"/>
        <end position="73"/>
    </location>
</feature>
<feature type="repeat" description="RCC1" evidence="2">
    <location>
        <begin position="576"/>
        <end position="636"/>
    </location>
</feature>
<name>A0A8S1TG65_9CILI</name>
<feature type="repeat" description="RCC1" evidence="2">
    <location>
        <begin position="74"/>
        <end position="127"/>
    </location>
</feature>
<dbReference type="Pfam" id="PF13540">
    <property type="entry name" value="RCC1_2"/>
    <property type="match status" value="1"/>
</dbReference>
<organism evidence="4 5">
    <name type="scientific">Paramecium pentaurelia</name>
    <dbReference type="NCBI Taxonomy" id="43138"/>
    <lineage>
        <taxon>Eukaryota</taxon>
        <taxon>Sar</taxon>
        <taxon>Alveolata</taxon>
        <taxon>Ciliophora</taxon>
        <taxon>Intramacronucleata</taxon>
        <taxon>Oligohymenophorea</taxon>
        <taxon>Peniculida</taxon>
        <taxon>Parameciidae</taxon>
        <taxon>Paramecium</taxon>
    </lineage>
</organism>
<dbReference type="PROSITE" id="PS50012">
    <property type="entry name" value="RCC1_3"/>
    <property type="match status" value="10"/>
</dbReference>
<feature type="repeat" description="RCC1" evidence="2">
    <location>
        <begin position="128"/>
        <end position="190"/>
    </location>
</feature>
<dbReference type="PANTHER" id="PTHR22870">
    <property type="entry name" value="REGULATOR OF CHROMOSOME CONDENSATION"/>
    <property type="match status" value="1"/>
</dbReference>
<dbReference type="Pfam" id="PF25390">
    <property type="entry name" value="WD40_RLD"/>
    <property type="match status" value="1"/>
</dbReference>
<feature type="repeat" description="RCC1" evidence="2">
    <location>
        <begin position="191"/>
        <end position="247"/>
    </location>
</feature>
<evidence type="ECO:0000313" key="4">
    <source>
        <dbReference type="EMBL" id="CAD8150206.1"/>
    </source>
</evidence>
<dbReference type="EMBL" id="CAJJDO010000020">
    <property type="protein sequence ID" value="CAD8150206.1"/>
    <property type="molecule type" value="Genomic_DNA"/>
</dbReference>
<dbReference type="InterPro" id="IPR051210">
    <property type="entry name" value="Ub_ligase/GEF_domain"/>
</dbReference>
<keyword evidence="5" id="KW-1185">Reference proteome</keyword>
<evidence type="ECO:0000259" key="3">
    <source>
        <dbReference type="Pfam" id="PF25390"/>
    </source>
</evidence>
<feature type="repeat" description="RCC1" evidence="2">
    <location>
        <begin position="248"/>
        <end position="308"/>
    </location>
</feature>
<reference evidence="4" key="1">
    <citation type="submission" date="2021-01" db="EMBL/GenBank/DDBJ databases">
        <authorList>
            <consortium name="Genoscope - CEA"/>
            <person name="William W."/>
        </authorList>
    </citation>
    <scope>NUCLEOTIDE SEQUENCE</scope>
</reference>
<feature type="repeat" description="RCC1" evidence="2">
    <location>
        <begin position="402"/>
        <end position="455"/>
    </location>
</feature>
<comment type="caution">
    <text evidence="4">The sequence shown here is derived from an EMBL/GenBank/DDBJ whole genome shotgun (WGS) entry which is preliminary data.</text>
</comment>
<evidence type="ECO:0000256" key="1">
    <source>
        <dbReference type="ARBA" id="ARBA00022737"/>
    </source>
</evidence>
<feature type="repeat" description="RCC1" evidence="2">
    <location>
        <begin position="456"/>
        <end position="518"/>
    </location>
</feature>
<proteinExistence type="predicted"/>